<dbReference type="EMBL" id="QQXK01000008">
    <property type="protein sequence ID" value="RII42792.1"/>
    <property type="molecule type" value="Genomic_DNA"/>
</dbReference>
<evidence type="ECO:0000313" key="1">
    <source>
        <dbReference type="EMBL" id="RII42792.1"/>
    </source>
</evidence>
<evidence type="ECO:0000313" key="2">
    <source>
        <dbReference type="Proteomes" id="UP000265419"/>
    </source>
</evidence>
<organism evidence="1 2">
    <name type="scientific">Galactobacter valiniphilus</name>
    <dbReference type="NCBI Taxonomy" id="2676122"/>
    <lineage>
        <taxon>Bacteria</taxon>
        <taxon>Bacillati</taxon>
        <taxon>Actinomycetota</taxon>
        <taxon>Actinomycetes</taxon>
        <taxon>Micrococcales</taxon>
        <taxon>Micrococcaceae</taxon>
        <taxon>Galactobacter</taxon>
    </lineage>
</organism>
<dbReference type="Proteomes" id="UP000265419">
    <property type="component" value="Unassembled WGS sequence"/>
</dbReference>
<name>A0A399JF81_9MICC</name>
<proteinExistence type="predicted"/>
<reference evidence="1 2" key="1">
    <citation type="submission" date="2018-07" db="EMBL/GenBank/DDBJ databases">
        <title>Arthrobacter sp. nov., isolated from raw cow's milk with high bacterial count.</title>
        <authorList>
            <person name="Hahne J."/>
            <person name="Isele D."/>
            <person name="Lipski A."/>
        </authorList>
    </citation>
    <scope>NUCLEOTIDE SEQUENCE [LARGE SCALE GENOMIC DNA]</scope>
    <source>
        <strain evidence="1 2">JZ R-35</strain>
    </source>
</reference>
<gene>
    <name evidence="1" type="ORF">DWB68_05510</name>
</gene>
<keyword evidence="2" id="KW-1185">Reference proteome</keyword>
<sequence>MLIGRRNGPRFEASREGVRLIGFSRWPEPLPRTASDGRPLKRSYAERVDEIGVRASRGGRVTSVSWDEILRLSVGWQATPDAGAYADVGTPRTAFLVSLAHVYCLPHPPDKPQVSVDGGWDQRPLHGVALFELTTDAGTWYLDAPLDRRGFDAATAAATQALLDGYRADAALRAGLPETWPTGTFRPGLD</sequence>
<accession>A0A399JF81</accession>
<protein>
    <submittedName>
        <fullName evidence="1">Uncharacterized protein</fullName>
    </submittedName>
</protein>
<dbReference type="AlphaFoldDB" id="A0A399JF81"/>
<comment type="caution">
    <text evidence="1">The sequence shown here is derived from an EMBL/GenBank/DDBJ whole genome shotgun (WGS) entry which is preliminary data.</text>
</comment>